<evidence type="ECO:0000259" key="4">
    <source>
        <dbReference type="PROSITE" id="PS51767"/>
    </source>
</evidence>
<dbReference type="PROSITE" id="PS51767">
    <property type="entry name" value="PEPTIDASE_A1"/>
    <property type="match status" value="1"/>
</dbReference>
<comment type="subcellular location">
    <subcellularLocation>
        <location evidence="1">Membrane</location>
        <topology evidence="1">Multi-pass membrane protein</topology>
    </subcellularLocation>
</comment>
<dbReference type="Gene3D" id="2.40.70.10">
    <property type="entry name" value="Acid Proteases"/>
    <property type="match status" value="1"/>
</dbReference>
<feature type="transmembrane region" description="Helical" evidence="3">
    <location>
        <begin position="21"/>
        <end position="38"/>
    </location>
</feature>
<feature type="region of interest" description="Disordered" evidence="2">
    <location>
        <begin position="1012"/>
        <end position="1036"/>
    </location>
</feature>
<dbReference type="SUPFAM" id="SSF103473">
    <property type="entry name" value="MFS general substrate transporter"/>
    <property type="match status" value="1"/>
</dbReference>
<feature type="transmembrane region" description="Helical" evidence="3">
    <location>
        <begin position="78"/>
        <end position="97"/>
    </location>
</feature>
<feature type="transmembrane region" description="Helical" evidence="3">
    <location>
        <begin position="1381"/>
        <end position="1403"/>
    </location>
</feature>
<feature type="transmembrane region" description="Helical" evidence="3">
    <location>
        <begin position="271"/>
        <end position="293"/>
    </location>
</feature>
<feature type="region of interest" description="Disordered" evidence="2">
    <location>
        <begin position="460"/>
        <end position="611"/>
    </location>
</feature>
<protein>
    <recommendedName>
        <fullName evidence="4">Peptidase A1 domain-containing protein</fullName>
    </recommendedName>
</protein>
<reference evidence="6" key="1">
    <citation type="submission" date="2015-05" db="EMBL/GenBank/DDBJ databases">
        <authorList>
            <person name="Fogelqvist Johan"/>
        </authorList>
    </citation>
    <scope>NUCLEOTIDE SEQUENCE [LARGE SCALE GENOMIC DNA]</scope>
</reference>
<evidence type="ECO:0000313" key="5">
    <source>
        <dbReference type="EMBL" id="CRK38088.1"/>
    </source>
</evidence>
<dbReference type="SUPFAM" id="SSF53474">
    <property type="entry name" value="alpha/beta-Hydrolases"/>
    <property type="match status" value="1"/>
</dbReference>
<dbReference type="Gene3D" id="3.40.50.1820">
    <property type="entry name" value="alpha/beta hydrolase"/>
    <property type="match status" value="1"/>
</dbReference>
<evidence type="ECO:0000256" key="1">
    <source>
        <dbReference type="ARBA" id="ARBA00004141"/>
    </source>
</evidence>
<organism evidence="5 6">
    <name type="scientific">Verticillium longisporum</name>
    <name type="common">Verticillium dahliae var. longisporum</name>
    <dbReference type="NCBI Taxonomy" id="100787"/>
    <lineage>
        <taxon>Eukaryota</taxon>
        <taxon>Fungi</taxon>
        <taxon>Dikarya</taxon>
        <taxon>Ascomycota</taxon>
        <taxon>Pezizomycotina</taxon>
        <taxon>Sordariomycetes</taxon>
        <taxon>Hypocreomycetidae</taxon>
        <taxon>Glomerellales</taxon>
        <taxon>Plectosphaerellaceae</taxon>
        <taxon>Verticillium</taxon>
    </lineage>
</organism>
<feature type="transmembrane region" description="Helical" evidence="3">
    <location>
        <begin position="194"/>
        <end position="214"/>
    </location>
</feature>
<accession>A0A0G4MV25</accession>
<feature type="transmembrane region" description="Helical" evidence="3">
    <location>
        <begin position="300"/>
        <end position="319"/>
    </location>
</feature>
<proteinExistence type="predicted"/>
<dbReference type="EMBL" id="CVQI01031112">
    <property type="protein sequence ID" value="CRK38088.1"/>
    <property type="molecule type" value="Genomic_DNA"/>
</dbReference>
<keyword evidence="3" id="KW-0812">Transmembrane</keyword>
<feature type="transmembrane region" description="Helical" evidence="3">
    <location>
        <begin position="165"/>
        <end position="188"/>
    </location>
</feature>
<dbReference type="GO" id="GO:0016020">
    <property type="term" value="C:membrane"/>
    <property type="evidence" value="ECO:0007669"/>
    <property type="project" value="UniProtKB-SubCell"/>
</dbReference>
<dbReference type="Gene3D" id="1.20.1250.20">
    <property type="entry name" value="MFS general substrate transporter like domains"/>
    <property type="match status" value="2"/>
</dbReference>
<dbReference type="PANTHER" id="PTHR47842">
    <property type="entry name" value="EXPRESSED PROTEIN"/>
    <property type="match status" value="1"/>
</dbReference>
<keyword evidence="3" id="KW-1133">Transmembrane helix</keyword>
<feature type="transmembrane region" description="Helical" evidence="3">
    <location>
        <begin position="358"/>
        <end position="380"/>
    </location>
</feature>
<feature type="region of interest" description="Disordered" evidence="2">
    <location>
        <begin position="1441"/>
        <end position="1516"/>
    </location>
</feature>
<feature type="compositionally biased region" description="Basic and acidic residues" evidence="2">
    <location>
        <begin position="460"/>
        <end position="474"/>
    </location>
</feature>
<feature type="compositionally biased region" description="Low complexity" evidence="2">
    <location>
        <begin position="1457"/>
        <end position="1469"/>
    </location>
</feature>
<evidence type="ECO:0000313" key="6">
    <source>
        <dbReference type="Proteomes" id="UP000045706"/>
    </source>
</evidence>
<evidence type="ECO:0000256" key="3">
    <source>
        <dbReference type="SAM" id="Phobius"/>
    </source>
</evidence>
<dbReference type="Pfam" id="PF07690">
    <property type="entry name" value="MFS_1"/>
    <property type="match status" value="1"/>
</dbReference>
<feature type="compositionally biased region" description="Basic and acidic residues" evidence="2">
    <location>
        <begin position="1012"/>
        <end position="1022"/>
    </location>
</feature>
<sequence length="1516" mass="164978">MYGVTQLPLAKILNIFGRMEGYLLCHILCSVGLIMMALCRNVETYAAAQVFWTVGSGGIGYIHTVLISDFTSLRNRMIIFALNSTAYIGNAFAGPIVAELFYEHSTFRWAFGSFAIIFPFFGALICIMLWYNLNQAKKQGIELVSPVSVRTWKESCRYYFEEFDVIGMLLLVTGFSLFLLPFSLVSYAPNGWKTGYIIAMIILGPLLLATFGFWEKKYASVPLVPWVNLKDRTIIGACGVAGALFLSFNAWDSFFSSYLQVVHQRSISQAGFILNIYTIASCTWGPIVGVLIRQTNHYKWIAVAAVPVAALATGLLIHFRQPDSYIGYIIMCQILKSVSAGTIIICEQLAVNEVTVMLALIGLASSVGRAVGSAISGGIWTNQMPGKIEHYLPESAKANATTIYGDLRVQLSYEWGSEIREAIVTAYGDVQRNMVIAGAALMPIAFACVLLWRNAETTDDVAKKSVEEPVEKSSETSVEEPAETPAEKNAEEPVKEINEQESVPAEQAQDVQAETDSAPAEQQDEPIEKKEPDMPATKPVIADSDSGKDVSIEAAPSDAKSTEETKVDRPEPTEAGTSKEDVKNVQPAEDAAQMGEPAEATPEAQKGDDDTFQEFPYDLKQQVAKQVPDHKVESVVYPKYETKGELEQATESFLEWLKERVIDVRKEHLDEPWPPNDRKVGVVLVAHSMGGFVAADTLFRAVSERADKSPDDNTPIFPLIQGILTFDTAYNGLARSMFVYGAFSNYQKVSSVFNVMTALGAAAPASLSRLGMQRAAGRAAVASNPSSSPAWKTWQLVAVRTGTVGAIAAGGVTAYIHREAIISGMKSMKNINKDTVVEGYRSSMESVGQGLAYINRGNVGHSFAWLSDHFTFVGTLLKQKELSRRLDRMAALKGVGIKDFYTSLGENGTWSGGYFVPERTFCAIPEGDHPASDMFTRCIMRTSEDEVQAHMSMFRPEKNKGYERMTDEAAQLVKKWFLSEEDVFDDPKFREPAPEEAAEDNTVKETLEAGEKGAEEAQKKGGPDAPIDGDVPDESPLDIAAASSLVPLSSDGEAGGDDAEKQKQTYMQYLFAIAQQTGTDSKSWWSGKLPNMPNLPATGLINSTAFSLWTEDEDTASGSLLLGAVDASRYTGRLQRFQVYKYAMQYVGFYALVASINGSRLDTENRILQPLANLGTGTYIAVSPPTLLSNLPWSIAERIWELARAEVDYYSGQATVPCAWRDNMTGQVALELGGVGGYALTVDLKDLIIPADVWPLDANSWYLEDGEEANPLCLLGIQSQNTSSGSANDANDSDWVIGGSLLKNTYTVFDLANEELAMAPLSLGGDSQSNIVPFDSYGALVPSSDEVGERNCWSYQPCSDMRPGSGNDWEYPSGLQDWQKIAIGASLGGTGLIIAALATWAIVRCRRVRKEEAELGKIEHPPGMLVVGRAGLPKVPAVTTTTTDVEAEQPPPPLPARPAAAPPADAAVPIVMGEQPEMSEKQRSKQPAMPKETDVASVVREPDVAHVPRAKSPAQG</sequence>
<dbReference type="InterPro" id="IPR011701">
    <property type="entry name" value="MFS"/>
</dbReference>
<feature type="compositionally biased region" description="Basic and acidic residues" evidence="2">
    <location>
        <begin position="485"/>
        <end position="498"/>
    </location>
</feature>
<dbReference type="SUPFAM" id="SSF50630">
    <property type="entry name" value="Acid proteases"/>
    <property type="match status" value="1"/>
</dbReference>
<feature type="compositionally biased region" description="Basic and acidic residues" evidence="2">
    <location>
        <begin position="560"/>
        <end position="583"/>
    </location>
</feature>
<dbReference type="InterPro" id="IPR029058">
    <property type="entry name" value="AB_hydrolase_fold"/>
</dbReference>
<dbReference type="GO" id="GO:0022857">
    <property type="term" value="F:transmembrane transporter activity"/>
    <property type="evidence" value="ECO:0007669"/>
    <property type="project" value="InterPro"/>
</dbReference>
<dbReference type="Proteomes" id="UP000045706">
    <property type="component" value="Unassembled WGS sequence"/>
</dbReference>
<feature type="transmembrane region" description="Helical" evidence="3">
    <location>
        <begin position="109"/>
        <end position="131"/>
    </location>
</feature>
<name>A0A0G4MV25_VERLO</name>
<dbReference type="InterPro" id="IPR033121">
    <property type="entry name" value="PEPTIDASE_A1"/>
</dbReference>
<gene>
    <name evidence="5" type="ORF">BN1723_004334</name>
</gene>
<feature type="transmembrane region" description="Helical" evidence="3">
    <location>
        <begin position="325"/>
        <end position="346"/>
    </location>
</feature>
<dbReference type="InterPro" id="IPR021109">
    <property type="entry name" value="Peptidase_aspartic_dom_sf"/>
</dbReference>
<dbReference type="InterPro" id="IPR036259">
    <property type="entry name" value="MFS_trans_sf"/>
</dbReference>
<evidence type="ECO:0000256" key="2">
    <source>
        <dbReference type="SAM" id="MobiDB-lite"/>
    </source>
</evidence>
<feature type="domain" description="Peptidase A1" evidence="4">
    <location>
        <begin position="840"/>
        <end position="1319"/>
    </location>
</feature>
<dbReference type="Pfam" id="PF00026">
    <property type="entry name" value="Asp"/>
    <property type="match status" value="1"/>
</dbReference>
<feature type="transmembrane region" description="Helical" evidence="3">
    <location>
        <begin position="234"/>
        <end position="251"/>
    </location>
</feature>
<dbReference type="PANTHER" id="PTHR47842:SF2">
    <property type="entry name" value="DUF676 DOMAIN-CONTAINING PROTEIN"/>
    <property type="match status" value="1"/>
</dbReference>
<feature type="transmembrane region" description="Helical" evidence="3">
    <location>
        <begin position="44"/>
        <end position="66"/>
    </location>
</feature>
<keyword evidence="3" id="KW-0472">Membrane</keyword>